<protein>
    <submittedName>
        <fullName evidence="3">BTB domain-containing protein</fullName>
    </submittedName>
</protein>
<reference evidence="3" key="1">
    <citation type="submission" date="2022-11" db="UniProtKB">
        <authorList>
            <consortium name="WormBaseParasite"/>
        </authorList>
    </citation>
    <scope>IDENTIFICATION</scope>
</reference>
<dbReference type="Gene3D" id="3.30.710.10">
    <property type="entry name" value="Potassium Channel Kv1.1, Chain A"/>
    <property type="match status" value="1"/>
</dbReference>
<dbReference type="InterPro" id="IPR011333">
    <property type="entry name" value="SKP1/BTB/POZ_sf"/>
</dbReference>
<proteinExistence type="predicted"/>
<evidence type="ECO:0000259" key="1">
    <source>
        <dbReference type="PROSITE" id="PS50097"/>
    </source>
</evidence>
<dbReference type="Proteomes" id="UP000887578">
    <property type="component" value="Unplaced"/>
</dbReference>
<dbReference type="SUPFAM" id="SSF49599">
    <property type="entry name" value="TRAF domain-like"/>
    <property type="match status" value="1"/>
</dbReference>
<feature type="domain" description="BTB" evidence="1">
    <location>
        <begin position="162"/>
        <end position="229"/>
    </location>
</feature>
<evidence type="ECO:0000313" key="3">
    <source>
        <dbReference type="WBParaSite" id="PDA_v2.g20858.t1"/>
    </source>
</evidence>
<name>A0A914PQJ4_9BILA</name>
<dbReference type="PANTHER" id="PTHR24413">
    <property type="entry name" value="SPECKLE-TYPE POZ PROTEIN"/>
    <property type="match status" value="1"/>
</dbReference>
<sequence>MPQIPFALQWAIPENRLIPLKDSKNGYLDSNFVSNIPGFEYFLSIFPNGVGESSRGKTRISLFLKLGNVKKVEADYTFLIESANYSFKNHYTYEESTNWGLRIATTKDFFDPEKKFIVDGKCTIKVFGTFKFETDEPTSDFEKQKWEGGEFGNSLGEDPEYKDFTILVEEKEIKVHKCVLGSQSNVFRAMFNSKMKESIENKVEITDFSFNVVETGIKMIYNCNFESTLSFEDLMKLLQFFDKYNIQELKDKVESLLIAQISAANVCLLTNASIISNSPNLKNKCMDFLMDSFFASKTPLNDIQILDKDILVQILQNSLYKNVSTQ</sequence>
<dbReference type="InterPro" id="IPR000210">
    <property type="entry name" value="BTB/POZ_dom"/>
</dbReference>
<dbReference type="PROSITE" id="PS50097">
    <property type="entry name" value="BTB"/>
    <property type="match status" value="1"/>
</dbReference>
<keyword evidence="2" id="KW-1185">Reference proteome</keyword>
<dbReference type="Gene3D" id="2.60.210.10">
    <property type="entry name" value="Apoptosis, Tumor Necrosis Factor Receptor Associated Protein 2, Chain A"/>
    <property type="match status" value="1"/>
</dbReference>
<evidence type="ECO:0000313" key="2">
    <source>
        <dbReference type="Proteomes" id="UP000887578"/>
    </source>
</evidence>
<dbReference type="WBParaSite" id="PDA_v2.g20858.t1">
    <property type="protein sequence ID" value="PDA_v2.g20858.t1"/>
    <property type="gene ID" value="PDA_v2.g20858"/>
</dbReference>
<dbReference type="InterPro" id="IPR008974">
    <property type="entry name" value="TRAF-like"/>
</dbReference>
<dbReference type="CDD" id="cd18186">
    <property type="entry name" value="BTB_POZ_ZBTB_KLHL-like"/>
    <property type="match status" value="1"/>
</dbReference>
<dbReference type="AlphaFoldDB" id="A0A914PQJ4"/>
<accession>A0A914PQJ4</accession>
<organism evidence="2 3">
    <name type="scientific">Panagrolaimus davidi</name>
    <dbReference type="NCBI Taxonomy" id="227884"/>
    <lineage>
        <taxon>Eukaryota</taxon>
        <taxon>Metazoa</taxon>
        <taxon>Ecdysozoa</taxon>
        <taxon>Nematoda</taxon>
        <taxon>Chromadorea</taxon>
        <taxon>Rhabditida</taxon>
        <taxon>Tylenchina</taxon>
        <taxon>Panagrolaimomorpha</taxon>
        <taxon>Panagrolaimoidea</taxon>
        <taxon>Panagrolaimidae</taxon>
        <taxon>Panagrolaimus</taxon>
    </lineage>
</organism>
<dbReference type="Pfam" id="PF00651">
    <property type="entry name" value="BTB"/>
    <property type="match status" value="1"/>
</dbReference>
<dbReference type="SUPFAM" id="SSF54695">
    <property type="entry name" value="POZ domain"/>
    <property type="match status" value="1"/>
</dbReference>
<dbReference type="SMART" id="SM00225">
    <property type="entry name" value="BTB"/>
    <property type="match status" value="1"/>
</dbReference>